<dbReference type="Gene3D" id="3.50.50.60">
    <property type="entry name" value="FAD/NAD(P)-binding domain"/>
    <property type="match status" value="1"/>
</dbReference>
<dbReference type="SUPFAM" id="SSF160996">
    <property type="entry name" value="HI0933 insert domain-like"/>
    <property type="match status" value="1"/>
</dbReference>
<evidence type="ECO:0000256" key="3">
    <source>
        <dbReference type="ARBA" id="ARBA00022827"/>
    </source>
</evidence>
<sequence>MVVAVIGAGPAGLMAAEVLAQGGAEVTVYDAMPSAGRKFLMAGRGGLNLTHSEPLPDFLARYREAMPHLKAAIEAFPPDALRAWSEVLGQPTFVGSSGRVFPKAFKASPLLRAWLRRLDAAGVAFAFRHRWVGWDANGELLFETPDGPRVVNADAAVLALGGASWPRLGSDGASADILAAKGIAVAPIKPANSGFTVAWSNIFRDRFEGQPLKGVALTIGSHTVRGEAIVTRSGIEGGAIYALSAELREAVLAKRAAVLSVALRPDAAGDELVARLSAPKGKQSFSNFLRKAAQLSPVGIGLLQEAAVASGRSLAALPPAELAELINAVPIKVSGVAPIARAISSAGGIRFDELDAQFMLRRLPGVFAAGEMLDWEAPTGGYLLQASFAMGVAAGKGVLSWLAQQS</sequence>
<feature type="domain" description="RsdA/BaiN/AoA(So)-like Rossmann fold-like" evidence="4">
    <location>
        <begin position="3"/>
        <end position="396"/>
    </location>
</feature>
<dbReference type="SUPFAM" id="SSF51905">
    <property type="entry name" value="FAD/NAD(P)-binding domain"/>
    <property type="match status" value="1"/>
</dbReference>
<dbReference type="RefSeq" id="WP_137479673.1">
    <property type="nucleotide sequence ID" value="NZ_SZZP01000011.1"/>
</dbReference>
<dbReference type="InterPro" id="IPR022460">
    <property type="entry name" value="Flavoprotein_PP4765"/>
</dbReference>
<evidence type="ECO:0000256" key="2">
    <source>
        <dbReference type="ARBA" id="ARBA00022630"/>
    </source>
</evidence>
<reference evidence="6 7" key="1">
    <citation type="submission" date="2019-05" db="EMBL/GenBank/DDBJ databases">
        <title>Draft Genome of Bradyrhizobium elkanii strain SEMIA 938, Used in Commercial Inoculants for Lupinus spp. in Brazil.</title>
        <authorList>
            <person name="Hungria M."/>
            <person name="Delamuta J.R.M."/>
            <person name="Ribeiro R.A."/>
            <person name="Nogueira M.A."/>
        </authorList>
    </citation>
    <scope>NUCLEOTIDE SEQUENCE [LARGE SCALE GENOMIC DNA]</scope>
    <source>
        <strain evidence="6 7">Semia 938</strain>
    </source>
</reference>
<comment type="caution">
    <text evidence="6">The sequence shown here is derived from an EMBL/GenBank/DDBJ whole genome shotgun (WGS) entry which is preliminary data.</text>
</comment>
<evidence type="ECO:0000259" key="5">
    <source>
        <dbReference type="Pfam" id="PF22780"/>
    </source>
</evidence>
<gene>
    <name evidence="6" type="ORF">FDV58_19495</name>
</gene>
<dbReference type="NCBIfam" id="TIGR03862">
    <property type="entry name" value="flavo_PP4765"/>
    <property type="match status" value="1"/>
</dbReference>
<protein>
    <submittedName>
        <fullName evidence="6">TIGR03862 family flavoprotein</fullName>
    </submittedName>
</protein>
<organism evidence="6 7">
    <name type="scientific">Bradyrhizobium elkanii</name>
    <dbReference type="NCBI Taxonomy" id="29448"/>
    <lineage>
        <taxon>Bacteria</taxon>
        <taxon>Pseudomonadati</taxon>
        <taxon>Pseudomonadota</taxon>
        <taxon>Alphaproteobacteria</taxon>
        <taxon>Hyphomicrobiales</taxon>
        <taxon>Nitrobacteraceae</taxon>
        <taxon>Bradyrhizobium</taxon>
    </lineage>
</organism>
<dbReference type="InterPro" id="IPR004792">
    <property type="entry name" value="BaiN-like"/>
</dbReference>
<dbReference type="PRINTS" id="PR00419">
    <property type="entry name" value="ADXRDTASE"/>
</dbReference>
<dbReference type="InterPro" id="IPR023166">
    <property type="entry name" value="BaiN-like_dom_sf"/>
</dbReference>
<dbReference type="AlphaFoldDB" id="A0A4U6S1P6"/>
<dbReference type="NCBIfam" id="TIGR00275">
    <property type="entry name" value="aminoacetone oxidase family FAD-binding enzyme"/>
    <property type="match status" value="1"/>
</dbReference>
<dbReference type="Gene3D" id="2.40.30.10">
    <property type="entry name" value="Translation factors"/>
    <property type="match status" value="1"/>
</dbReference>
<dbReference type="Gene3D" id="1.10.8.260">
    <property type="entry name" value="HI0933 insert domain-like"/>
    <property type="match status" value="1"/>
</dbReference>
<dbReference type="InterPro" id="IPR036188">
    <property type="entry name" value="FAD/NAD-bd_sf"/>
</dbReference>
<evidence type="ECO:0000259" key="4">
    <source>
        <dbReference type="Pfam" id="PF03486"/>
    </source>
</evidence>
<evidence type="ECO:0000313" key="7">
    <source>
        <dbReference type="Proteomes" id="UP000305095"/>
    </source>
</evidence>
<dbReference type="EMBL" id="SZZP01000011">
    <property type="protein sequence ID" value="TKV79912.1"/>
    <property type="molecule type" value="Genomic_DNA"/>
</dbReference>
<evidence type="ECO:0000313" key="6">
    <source>
        <dbReference type="EMBL" id="TKV79912.1"/>
    </source>
</evidence>
<evidence type="ECO:0000256" key="1">
    <source>
        <dbReference type="ARBA" id="ARBA00001974"/>
    </source>
</evidence>
<dbReference type="Pfam" id="PF22780">
    <property type="entry name" value="HI0933_like_1st"/>
    <property type="match status" value="1"/>
</dbReference>
<dbReference type="PANTHER" id="PTHR42887:SF1">
    <property type="entry name" value="BLR3961 PROTEIN"/>
    <property type="match status" value="1"/>
</dbReference>
<dbReference type="Pfam" id="PF03486">
    <property type="entry name" value="HI0933_like"/>
    <property type="match status" value="1"/>
</dbReference>
<feature type="domain" description="RsdA/BaiN/AoA(So)-like insert" evidence="5">
    <location>
        <begin position="189"/>
        <end position="344"/>
    </location>
</feature>
<dbReference type="PANTHER" id="PTHR42887">
    <property type="entry name" value="OS12G0638800 PROTEIN"/>
    <property type="match status" value="1"/>
</dbReference>
<keyword evidence="3" id="KW-0274">FAD</keyword>
<name>A0A4U6S1P6_BRAEL</name>
<comment type="cofactor">
    <cofactor evidence="1">
        <name>FAD</name>
        <dbReference type="ChEBI" id="CHEBI:57692"/>
    </cofactor>
</comment>
<accession>A0A4U6S1P6</accession>
<proteinExistence type="predicted"/>
<dbReference type="InterPro" id="IPR055178">
    <property type="entry name" value="RsdA/BaiN/AoA(So)-like_dom"/>
</dbReference>
<keyword evidence="2" id="KW-0285">Flavoprotein</keyword>
<dbReference type="Proteomes" id="UP000305095">
    <property type="component" value="Unassembled WGS sequence"/>
</dbReference>
<dbReference type="InterPro" id="IPR057661">
    <property type="entry name" value="RsdA/BaiN/AoA(So)_Rossmann"/>
</dbReference>